<dbReference type="Proteomes" id="UP000785679">
    <property type="component" value="Unassembled WGS sequence"/>
</dbReference>
<proteinExistence type="predicted"/>
<dbReference type="EMBL" id="RRYP01012579">
    <property type="protein sequence ID" value="TNV77017.1"/>
    <property type="molecule type" value="Genomic_DNA"/>
</dbReference>
<evidence type="ECO:0000313" key="2">
    <source>
        <dbReference type="Proteomes" id="UP000785679"/>
    </source>
</evidence>
<evidence type="ECO:0000313" key="1">
    <source>
        <dbReference type="EMBL" id="TNV77017.1"/>
    </source>
</evidence>
<sequence length="157" mass="18839">MESTESLRCYVCKMKFDLTKRIPILTLFCDEVCCIQNCPLKCDCISREPQERSEDLLHLLRAIEKKPEPSYARCALHLLQYCRWYEPFRKQLLCKKCESPGSPEQYEELEREQVVKSTESMIRWTRQVKQELEQIEKNLKYLEICHYLIHSVIKTMI</sequence>
<name>A0A8J8NK64_HALGN</name>
<comment type="caution">
    <text evidence="1">The sequence shown here is derived from an EMBL/GenBank/DDBJ whole genome shotgun (WGS) entry which is preliminary data.</text>
</comment>
<reference evidence="1" key="1">
    <citation type="submission" date="2019-06" db="EMBL/GenBank/DDBJ databases">
        <authorList>
            <person name="Zheng W."/>
        </authorList>
    </citation>
    <scope>NUCLEOTIDE SEQUENCE</scope>
    <source>
        <strain evidence="1">QDHG01</strain>
    </source>
</reference>
<gene>
    <name evidence="1" type="ORF">FGO68_gene16759</name>
</gene>
<protein>
    <submittedName>
        <fullName evidence="1">Uncharacterized protein</fullName>
    </submittedName>
</protein>
<keyword evidence="2" id="KW-1185">Reference proteome</keyword>
<dbReference type="AlphaFoldDB" id="A0A8J8NK64"/>
<accession>A0A8J8NK64</accession>
<organism evidence="1 2">
    <name type="scientific">Halteria grandinella</name>
    <dbReference type="NCBI Taxonomy" id="5974"/>
    <lineage>
        <taxon>Eukaryota</taxon>
        <taxon>Sar</taxon>
        <taxon>Alveolata</taxon>
        <taxon>Ciliophora</taxon>
        <taxon>Intramacronucleata</taxon>
        <taxon>Spirotrichea</taxon>
        <taxon>Stichotrichia</taxon>
        <taxon>Sporadotrichida</taxon>
        <taxon>Halteriidae</taxon>
        <taxon>Halteria</taxon>
    </lineage>
</organism>